<dbReference type="InterPro" id="IPR022085">
    <property type="entry name" value="OpdG"/>
</dbReference>
<dbReference type="AlphaFoldDB" id="A0A084Q826"/>
<organism evidence="2 3">
    <name type="scientific">Stachybotrys chlorohalonatus (strain IBT 40285)</name>
    <dbReference type="NCBI Taxonomy" id="1283841"/>
    <lineage>
        <taxon>Eukaryota</taxon>
        <taxon>Fungi</taxon>
        <taxon>Dikarya</taxon>
        <taxon>Ascomycota</taxon>
        <taxon>Pezizomycotina</taxon>
        <taxon>Sordariomycetes</taxon>
        <taxon>Hypocreomycetidae</taxon>
        <taxon>Hypocreales</taxon>
        <taxon>Stachybotryaceae</taxon>
        <taxon>Stachybotrys</taxon>
    </lineage>
</organism>
<dbReference type="OMA" id="MFIHETH"/>
<accession>A0A084Q826</accession>
<dbReference type="InParanoid" id="A0A084Q826"/>
<dbReference type="PANTHER" id="PTHR38797">
    <property type="entry name" value="NUCLEAR PORE COMPLEX PROTEIN NUP85-RELATED"/>
    <property type="match status" value="1"/>
</dbReference>
<reference evidence="2 3" key="1">
    <citation type="journal article" date="2014" name="BMC Genomics">
        <title>Comparative genome sequencing reveals chemotype-specific gene clusters in the toxigenic black mold Stachybotrys.</title>
        <authorList>
            <person name="Semeiks J."/>
            <person name="Borek D."/>
            <person name="Otwinowski Z."/>
            <person name="Grishin N.V."/>
        </authorList>
    </citation>
    <scope>NUCLEOTIDE SEQUENCE [LARGE SCALE GENOMIC DNA]</scope>
    <source>
        <strain evidence="2 3">IBT 40285</strain>
    </source>
</reference>
<sequence>MEFLQPLDSLDFPPIERAILNMLKGALEYPAPIEARASKIARDILFCCTEQDSETHVSFALLSVWDVVLELVSCVPPEHEWHQCLVQALAIIRKREGTADEEDPSYKWSELPQLAMRVREHWELKPTEGDEAAPNRLEDWKNVTAFISQLVNSGYTKLIYLAIWEIYDALESPPTEVKALMDCRVWTVTEWILRCSQLLMNEMKPPEGQIEESKNASEAPGPLFGKDLPSQSVQRWDFWKRRLVEILDKSEEFGVETKTRARVEGALKAMELMS</sequence>
<protein>
    <submittedName>
        <fullName evidence="2">Uncharacterized protein</fullName>
    </submittedName>
</protein>
<evidence type="ECO:0000256" key="1">
    <source>
        <dbReference type="SAM" id="MobiDB-lite"/>
    </source>
</evidence>
<dbReference type="Proteomes" id="UP000028524">
    <property type="component" value="Unassembled WGS sequence"/>
</dbReference>
<evidence type="ECO:0000313" key="2">
    <source>
        <dbReference type="EMBL" id="KFA60111.1"/>
    </source>
</evidence>
<proteinExistence type="predicted"/>
<dbReference type="PANTHER" id="PTHR38797:SF4">
    <property type="entry name" value="NUCLEAR PORE COMPLEX PROTEIN NUP85"/>
    <property type="match status" value="1"/>
</dbReference>
<name>A0A084Q826_STAC4</name>
<dbReference type="STRING" id="1283841.A0A084Q826"/>
<evidence type="ECO:0000313" key="3">
    <source>
        <dbReference type="Proteomes" id="UP000028524"/>
    </source>
</evidence>
<dbReference type="EMBL" id="KL661917">
    <property type="protein sequence ID" value="KFA60111.1"/>
    <property type="molecule type" value="Genomic_DNA"/>
</dbReference>
<feature type="region of interest" description="Disordered" evidence="1">
    <location>
        <begin position="206"/>
        <end position="228"/>
    </location>
</feature>
<dbReference type="InterPro" id="IPR053204">
    <property type="entry name" value="Oxopyrrolidines_Biosynth-assoc"/>
</dbReference>
<dbReference type="Pfam" id="PF12311">
    <property type="entry name" value="DUF3632"/>
    <property type="match status" value="1"/>
</dbReference>
<gene>
    <name evidence="2" type="ORF">S40285_10801</name>
</gene>
<dbReference type="HOGENOM" id="CLU_035263_2_1_1"/>
<dbReference type="OrthoDB" id="3350591at2759"/>
<keyword evidence="3" id="KW-1185">Reference proteome</keyword>